<dbReference type="AlphaFoldDB" id="A0A1F6TL48"/>
<sequence length="159" mass="16055">MKTKIISMVLSLAVVFVVGFASTKNANAQTVSYPEGCSSALGYSVTTGHTCNGKSTPINAPMPGCTTALGYSVTTGEPCSGSSVALQYLAGCSSLYGYSTFTGRPCNGTSVAVPIPGTIPGLPRTGVEGNALVSILLMTVSGLVAIFGLAYLSKQSLKA</sequence>
<feature type="signal peptide" evidence="2">
    <location>
        <begin position="1"/>
        <end position="28"/>
    </location>
</feature>
<evidence type="ECO:0000256" key="2">
    <source>
        <dbReference type="SAM" id="SignalP"/>
    </source>
</evidence>
<comment type="caution">
    <text evidence="3">The sequence shown here is derived from an EMBL/GenBank/DDBJ whole genome shotgun (WGS) entry which is preliminary data.</text>
</comment>
<feature type="transmembrane region" description="Helical" evidence="1">
    <location>
        <begin position="131"/>
        <end position="152"/>
    </location>
</feature>
<protein>
    <recommendedName>
        <fullName evidence="5">Gram-positive cocci surface proteins LPxTG domain-containing protein</fullName>
    </recommendedName>
</protein>
<evidence type="ECO:0000313" key="3">
    <source>
        <dbReference type="EMBL" id="OGI45857.1"/>
    </source>
</evidence>
<evidence type="ECO:0000256" key="1">
    <source>
        <dbReference type="SAM" id="Phobius"/>
    </source>
</evidence>
<organism evidence="3 4">
    <name type="scientific">Candidatus Nomurabacteria bacterium GWB1_40_6</name>
    <dbReference type="NCBI Taxonomy" id="1801727"/>
    <lineage>
        <taxon>Bacteria</taxon>
        <taxon>Candidatus Nomuraibacteriota</taxon>
    </lineage>
</organism>
<reference evidence="3 4" key="1">
    <citation type="journal article" date="2016" name="Nat. Commun.">
        <title>Thousands of microbial genomes shed light on interconnected biogeochemical processes in an aquifer system.</title>
        <authorList>
            <person name="Anantharaman K."/>
            <person name="Brown C.T."/>
            <person name="Hug L.A."/>
            <person name="Sharon I."/>
            <person name="Castelle C.J."/>
            <person name="Probst A.J."/>
            <person name="Thomas B.C."/>
            <person name="Singh A."/>
            <person name="Wilkins M.J."/>
            <person name="Karaoz U."/>
            <person name="Brodie E.L."/>
            <person name="Williams K.H."/>
            <person name="Hubbard S.S."/>
            <person name="Banfield J.F."/>
        </authorList>
    </citation>
    <scope>NUCLEOTIDE SEQUENCE [LARGE SCALE GENOMIC DNA]</scope>
</reference>
<keyword evidence="2" id="KW-0732">Signal</keyword>
<feature type="chain" id="PRO_5009526722" description="Gram-positive cocci surface proteins LPxTG domain-containing protein" evidence="2">
    <location>
        <begin position="29"/>
        <end position="159"/>
    </location>
</feature>
<keyword evidence="1" id="KW-0812">Transmembrane</keyword>
<keyword evidence="1" id="KW-0472">Membrane</keyword>
<keyword evidence="1" id="KW-1133">Transmembrane helix</keyword>
<accession>A0A1F6TL48</accession>
<name>A0A1F6TL48_9BACT</name>
<evidence type="ECO:0000313" key="4">
    <source>
        <dbReference type="Proteomes" id="UP000176484"/>
    </source>
</evidence>
<gene>
    <name evidence="3" type="ORF">A2121_02130</name>
</gene>
<proteinExistence type="predicted"/>
<evidence type="ECO:0008006" key="5">
    <source>
        <dbReference type="Google" id="ProtNLM"/>
    </source>
</evidence>
<dbReference type="EMBL" id="MFTD01000037">
    <property type="protein sequence ID" value="OGI45857.1"/>
    <property type="molecule type" value="Genomic_DNA"/>
</dbReference>
<dbReference type="Proteomes" id="UP000176484">
    <property type="component" value="Unassembled WGS sequence"/>
</dbReference>